<comment type="similarity">
    <text evidence="1">Belongs to the LysR transcriptional regulatory family.</text>
</comment>
<dbReference type="InterPro" id="IPR036388">
    <property type="entry name" value="WH-like_DNA-bd_sf"/>
</dbReference>
<dbReference type="GO" id="GO:0003700">
    <property type="term" value="F:DNA-binding transcription factor activity"/>
    <property type="evidence" value="ECO:0007669"/>
    <property type="project" value="InterPro"/>
</dbReference>
<keyword evidence="2" id="KW-0805">Transcription regulation</keyword>
<keyword evidence="4" id="KW-0804">Transcription</keyword>
<dbReference type="InterPro" id="IPR000847">
    <property type="entry name" value="LysR_HTH_N"/>
</dbReference>
<dbReference type="AlphaFoldDB" id="E3BHG6"/>
<name>E3BHG6_9VIBR</name>
<dbReference type="SUPFAM" id="SSF53850">
    <property type="entry name" value="Periplasmic binding protein-like II"/>
    <property type="match status" value="1"/>
</dbReference>
<dbReference type="GO" id="GO:0043565">
    <property type="term" value="F:sequence-specific DNA binding"/>
    <property type="evidence" value="ECO:0007669"/>
    <property type="project" value="TreeGrafter"/>
</dbReference>
<proteinExistence type="inferred from homology"/>
<dbReference type="STRING" id="796620.VIBC2010_00075"/>
<keyword evidence="3" id="KW-0238">DNA-binding</keyword>
<evidence type="ECO:0000313" key="7">
    <source>
        <dbReference type="Proteomes" id="UP000002943"/>
    </source>
</evidence>
<reference evidence="6 7" key="1">
    <citation type="journal article" date="2012" name="Int. J. Syst. Evol. Microbiol.">
        <title>Vibrio caribbeanicus sp. nov., isolated from the marine sponge Scleritoderma cyanea.</title>
        <authorList>
            <person name="Hoffmann M."/>
            <person name="Monday S.R."/>
            <person name="Allard M.W."/>
            <person name="Strain E.A."/>
            <person name="Whittaker P."/>
            <person name="Naum M."/>
            <person name="McCarthy P.J."/>
            <person name="Lopez J.V."/>
            <person name="Fischer M."/>
            <person name="Brown E.W."/>
        </authorList>
    </citation>
    <scope>NUCLEOTIDE SEQUENCE [LARGE SCALE GENOMIC DNA]</scope>
    <source>
        <strain evidence="6 7">ATCC BAA-2122</strain>
    </source>
</reference>
<evidence type="ECO:0000256" key="1">
    <source>
        <dbReference type="ARBA" id="ARBA00009437"/>
    </source>
</evidence>
<dbReference type="PANTHER" id="PTHR30537:SF5">
    <property type="entry name" value="HTH-TYPE TRANSCRIPTIONAL ACTIVATOR TTDR-RELATED"/>
    <property type="match status" value="1"/>
</dbReference>
<dbReference type="Proteomes" id="UP000002943">
    <property type="component" value="Unassembled WGS sequence"/>
</dbReference>
<dbReference type="GO" id="GO:0006351">
    <property type="term" value="P:DNA-templated transcription"/>
    <property type="evidence" value="ECO:0007669"/>
    <property type="project" value="TreeGrafter"/>
</dbReference>
<dbReference type="Gene3D" id="1.10.10.10">
    <property type="entry name" value="Winged helix-like DNA-binding domain superfamily/Winged helix DNA-binding domain"/>
    <property type="match status" value="1"/>
</dbReference>
<dbReference type="InterPro" id="IPR005119">
    <property type="entry name" value="LysR_subst-bd"/>
</dbReference>
<dbReference type="PANTHER" id="PTHR30537">
    <property type="entry name" value="HTH-TYPE TRANSCRIPTIONAL REGULATOR"/>
    <property type="match status" value="1"/>
</dbReference>
<dbReference type="RefSeq" id="WP_009600433.1">
    <property type="nucleotide sequence ID" value="NZ_AEIU01000057.1"/>
</dbReference>
<sequence length="294" mass="33514">MDSIYGSIDDLYLFYNVVEEGSLAAAAKKLNVPMSTMSRRLTALEKRLSTNLVQKQGRELVATEDGQRIFDLLRCGLEDLESNFAKVRADNQDVAGNIKLVIPHKLYRSRVSRIVEQFLIDYPKVSIELVLSQEQSFPLTQRDLLISFDLTGAEDMVARPLFRAHHAFFASPEYIKKVGKVKTIDRLAELDWLSVDHVRDISICEGNALVGRIEIKPKLVINDVMAVFDAAERGLGVASLPLMHMDENMNLVRVLPQYQRKPRQAYLIYQKRRYQPQALSILVDRLIHDAEAMK</sequence>
<dbReference type="Pfam" id="PF00126">
    <property type="entry name" value="HTH_1"/>
    <property type="match status" value="1"/>
</dbReference>
<dbReference type="SUPFAM" id="SSF46785">
    <property type="entry name" value="Winged helix' DNA-binding domain"/>
    <property type="match status" value="1"/>
</dbReference>
<accession>E3BHG6</accession>
<dbReference type="Gene3D" id="3.40.190.290">
    <property type="match status" value="1"/>
</dbReference>
<dbReference type="eggNOG" id="COG0583">
    <property type="taxonomic scope" value="Bacteria"/>
</dbReference>
<gene>
    <name evidence="6" type="ORF">VIBC2010_00075</name>
</gene>
<dbReference type="EMBL" id="AEIU01000057">
    <property type="protein sequence ID" value="EFP97497.1"/>
    <property type="molecule type" value="Genomic_DNA"/>
</dbReference>
<comment type="caution">
    <text evidence="6">The sequence shown here is derived from an EMBL/GenBank/DDBJ whole genome shotgun (WGS) entry which is preliminary data.</text>
</comment>
<protein>
    <submittedName>
        <fullName evidence="6">Transcriptional regulator</fullName>
    </submittedName>
</protein>
<evidence type="ECO:0000313" key="6">
    <source>
        <dbReference type="EMBL" id="EFP97497.1"/>
    </source>
</evidence>
<organism evidence="6 7">
    <name type="scientific">Vibrio caribbeanicus ATCC BAA-2122</name>
    <dbReference type="NCBI Taxonomy" id="796620"/>
    <lineage>
        <taxon>Bacteria</taxon>
        <taxon>Pseudomonadati</taxon>
        <taxon>Pseudomonadota</taxon>
        <taxon>Gammaproteobacteria</taxon>
        <taxon>Vibrionales</taxon>
        <taxon>Vibrionaceae</taxon>
        <taxon>Vibrio</taxon>
    </lineage>
</organism>
<feature type="domain" description="HTH lysR-type" evidence="5">
    <location>
        <begin position="1"/>
        <end position="63"/>
    </location>
</feature>
<evidence type="ECO:0000256" key="4">
    <source>
        <dbReference type="ARBA" id="ARBA00023163"/>
    </source>
</evidence>
<dbReference type="Pfam" id="PF03466">
    <property type="entry name" value="LysR_substrate"/>
    <property type="match status" value="1"/>
</dbReference>
<evidence type="ECO:0000259" key="5">
    <source>
        <dbReference type="PROSITE" id="PS50931"/>
    </source>
</evidence>
<dbReference type="InterPro" id="IPR036390">
    <property type="entry name" value="WH_DNA-bd_sf"/>
</dbReference>
<evidence type="ECO:0000256" key="2">
    <source>
        <dbReference type="ARBA" id="ARBA00023015"/>
    </source>
</evidence>
<keyword evidence="7" id="KW-1185">Reference proteome</keyword>
<evidence type="ECO:0000256" key="3">
    <source>
        <dbReference type="ARBA" id="ARBA00023125"/>
    </source>
</evidence>
<dbReference type="PROSITE" id="PS50931">
    <property type="entry name" value="HTH_LYSR"/>
    <property type="match status" value="1"/>
</dbReference>
<dbReference type="InterPro" id="IPR058163">
    <property type="entry name" value="LysR-type_TF_proteobact-type"/>
</dbReference>